<evidence type="ECO:0000256" key="3">
    <source>
        <dbReference type="ARBA" id="ARBA00022525"/>
    </source>
</evidence>
<proteinExistence type="inferred from homology"/>
<dbReference type="Gene3D" id="2.60.40.770">
    <property type="match status" value="1"/>
</dbReference>
<gene>
    <name evidence="6" type="ORF">ABMA28_003934</name>
</gene>
<feature type="domain" description="MD-2-related lipid-recognition" evidence="5">
    <location>
        <begin position="19"/>
        <end position="142"/>
    </location>
</feature>
<dbReference type="InterPro" id="IPR014756">
    <property type="entry name" value="Ig_E-set"/>
</dbReference>
<dbReference type="SMART" id="SM00737">
    <property type="entry name" value="ML"/>
    <property type="match status" value="1"/>
</dbReference>
<keyword evidence="3" id="KW-0964">Secreted</keyword>
<dbReference type="EMBL" id="JBEDNZ010000015">
    <property type="protein sequence ID" value="KAL0829070.1"/>
    <property type="molecule type" value="Genomic_DNA"/>
</dbReference>
<comment type="similarity">
    <text evidence="2">Belongs to the NPC2 family.</text>
</comment>
<comment type="subcellular location">
    <subcellularLocation>
        <location evidence="1">Secreted</location>
    </subcellularLocation>
</comment>
<evidence type="ECO:0000256" key="2">
    <source>
        <dbReference type="ARBA" id="ARBA00006370"/>
    </source>
</evidence>
<dbReference type="Pfam" id="PF02221">
    <property type="entry name" value="E1_DerP2_DerF2"/>
    <property type="match status" value="1"/>
</dbReference>
<name>A0ABD0STN3_LOXSC</name>
<dbReference type="Proteomes" id="UP001549921">
    <property type="component" value="Unassembled WGS sequence"/>
</dbReference>
<keyword evidence="4" id="KW-0732">Signal</keyword>
<sequence>MLFFITVSVLLASAQAKFYTDCGSSLATVDSVRVSGCADDANKCNLKPNANATITIEFTPLQDVSSIETDVYEIVHGLPLLIASQPDACKGQGLACPLKAGAKANYKTKLSALKYLLPDSMVYLKLKLVNARRMLVCVMISARVDDLFQSDTTTN</sequence>
<comment type="caution">
    <text evidence="6">The sequence shown here is derived from an EMBL/GenBank/DDBJ whole genome shotgun (WGS) entry which is preliminary data.</text>
</comment>
<dbReference type="InterPro" id="IPR003172">
    <property type="entry name" value="ML_dom"/>
</dbReference>
<dbReference type="FunFam" id="2.60.40.770:FF:000001">
    <property type="entry name" value="NPC intracellular cholesterol transporter 2"/>
    <property type="match status" value="1"/>
</dbReference>
<feature type="signal peptide" evidence="4">
    <location>
        <begin position="1"/>
        <end position="16"/>
    </location>
</feature>
<protein>
    <recommendedName>
        <fullName evidence="5">MD-2-related lipid-recognition domain-containing protein</fullName>
    </recommendedName>
</protein>
<evidence type="ECO:0000256" key="4">
    <source>
        <dbReference type="SAM" id="SignalP"/>
    </source>
</evidence>
<feature type="chain" id="PRO_5044817227" description="MD-2-related lipid-recognition domain-containing protein" evidence="4">
    <location>
        <begin position="17"/>
        <end position="155"/>
    </location>
</feature>
<dbReference type="AlphaFoldDB" id="A0ABD0STN3"/>
<organism evidence="6 7">
    <name type="scientific">Loxostege sticticalis</name>
    <name type="common">Beet webworm moth</name>
    <dbReference type="NCBI Taxonomy" id="481309"/>
    <lineage>
        <taxon>Eukaryota</taxon>
        <taxon>Metazoa</taxon>
        <taxon>Ecdysozoa</taxon>
        <taxon>Arthropoda</taxon>
        <taxon>Hexapoda</taxon>
        <taxon>Insecta</taxon>
        <taxon>Pterygota</taxon>
        <taxon>Neoptera</taxon>
        <taxon>Endopterygota</taxon>
        <taxon>Lepidoptera</taxon>
        <taxon>Glossata</taxon>
        <taxon>Ditrysia</taxon>
        <taxon>Pyraloidea</taxon>
        <taxon>Crambidae</taxon>
        <taxon>Pyraustinae</taxon>
        <taxon>Loxostege</taxon>
    </lineage>
</organism>
<evidence type="ECO:0000313" key="7">
    <source>
        <dbReference type="Proteomes" id="UP001549921"/>
    </source>
</evidence>
<reference evidence="6 7" key="1">
    <citation type="submission" date="2024-06" db="EMBL/GenBank/DDBJ databases">
        <title>A chromosome-level genome assembly of beet webworm, Loxostege sticticalis.</title>
        <authorList>
            <person name="Zhang Y."/>
        </authorList>
    </citation>
    <scope>NUCLEOTIDE SEQUENCE [LARGE SCALE GENOMIC DNA]</scope>
    <source>
        <strain evidence="6">AQ028</strain>
        <tissue evidence="6">Male pupae</tissue>
    </source>
</reference>
<evidence type="ECO:0000259" key="5">
    <source>
        <dbReference type="SMART" id="SM00737"/>
    </source>
</evidence>
<dbReference type="SUPFAM" id="SSF81296">
    <property type="entry name" value="E set domains"/>
    <property type="match status" value="1"/>
</dbReference>
<dbReference type="GO" id="GO:0005576">
    <property type="term" value="C:extracellular region"/>
    <property type="evidence" value="ECO:0007669"/>
    <property type="project" value="UniProtKB-SubCell"/>
</dbReference>
<evidence type="ECO:0000313" key="6">
    <source>
        <dbReference type="EMBL" id="KAL0829070.1"/>
    </source>
</evidence>
<accession>A0ABD0STN3</accession>
<evidence type="ECO:0000256" key="1">
    <source>
        <dbReference type="ARBA" id="ARBA00004613"/>
    </source>
</evidence>